<organism evidence="1 2">
    <name type="scientific">Naganishia vaughanmartiniae</name>
    <dbReference type="NCBI Taxonomy" id="1424756"/>
    <lineage>
        <taxon>Eukaryota</taxon>
        <taxon>Fungi</taxon>
        <taxon>Dikarya</taxon>
        <taxon>Basidiomycota</taxon>
        <taxon>Agaricomycotina</taxon>
        <taxon>Tremellomycetes</taxon>
        <taxon>Filobasidiales</taxon>
        <taxon>Filobasidiaceae</taxon>
        <taxon>Naganishia</taxon>
    </lineage>
</organism>
<proteinExistence type="predicted"/>
<keyword evidence="2" id="KW-1185">Reference proteome</keyword>
<evidence type="ECO:0000313" key="2">
    <source>
        <dbReference type="Proteomes" id="UP001243375"/>
    </source>
</evidence>
<reference evidence="1" key="1">
    <citation type="submission" date="2023-04" db="EMBL/GenBank/DDBJ databases">
        <title>Draft Genome sequencing of Naganishia species isolated from polar environments using Oxford Nanopore Technology.</title>
        <authorList>
            <person name="Leo P."/>
            <person name="Venkateswaran K."/>
        </authorList>
    </citation>
    <scope>NUCLEOTIDE SEQUENCE</scope>
    <source>
        <strain evidence="1">MNA-CCFEE 5425</strain>
    </source>
</reference>
<accession>A0ACC2XEV5</accession>
<name>A0ACC2XEV5_9TREE</name>
<evidence type="ECO:0000313" key="1">
    <source>
        <dbReference type="EMBL" id="KAJ9121797.1"/>
    </source>
</evidence>
<gene>
    <name evidence="1" type="ORF">QFC22_002420</name>
</gene>
<dbReference type="EMBL" id="JASBWU010000005">
    <property type="protein sequence ID" value="KAJ9121797.1"/>
    <property type="molecule type" value="Genomic_DNA"/>
</dbReference>
<dbReference type="Proteomes" id="UP001243375">
    <property type="component" value="Unassembled WGS sequence"/>
</dbReference>
<comment type="caution">
    <text evidence="1">The sequence shown here is derived from an EMBL/GenBank/DDBJ whole genome shotgun (WGS) entry which is preliminary data.</text>
</comment>
<protein>
    <submittedName>
        <fullName evidence="1">Uncharacterized protein</fullName>
    </submittedName>
</protein>
<sequence>MFKEYSIFYDPEYAAALQAAVDNKIPIHGQIRQSVVPTSTHCVETATFPFFNLQLQPKITPVKTTFILPSWQPQLQSPVLSKAKAKRRSKQRPAAPTTEAVAVARTKDQDGLLEISEEGKLALRREKTMVRQVESRKKKKQRTSGPDVDGTGLVIQSGGDRKVDASTDANPPDPAPKFENDFGNDPEGPNANAIVVSWMADVGNIERFKKSDVASKKVMMDEIQESLRERGIPMHTNDKSIAKLEEVLRNRHSVNPLALHESTGLVSKTERQSLVDLLLRPCESDEEEGLSDTELDEGAPIKSVRRPSAGPSRQTRTVVDLTQPAKDKTTKMTDKNDTAPKQGSCKNSPPYPAVPVVDFTQSHNASQGDVKPIVQQNKGKKTGAVARPTVQPGDTVNAAAHRKPKVKEEINKTVADRFDNHLEHIKVRDQKLDEHISLRDEQERESLETNLGKCGQFSSILK</sequence>